<dbReference type="Proteomes" id="UP001054945">
    <property type="component" value="Unassembled WGS sequence"/>
</dbReference>
<dbReference type="AlphaFoldDB" id="A0AAV4Q5Z0"/>
<dbReference type="EMBL" id="BPLR01005750">
    <property type="protein sequence ID" value="GIY04774.1"/>
    <property type="molecule type" value="Genomic_DNA"/>
</dbReference>
<gene>
    <name evidence="1" type="ORF">CEXT_21331</name>
</gene>
<keyword evidence="2" id="KW-1185">Reference proteome</keyword>
<accession>A0AAV4Q5Z0</accession>
<evidence type="ECO:0000313" key="2">
    <source>
        <dbReference type="Proteomes" id="UP001054945"/>
    </source>
</evidence>
<evidence type="ECO:0000313" key="1">
    <source>
        <dbReference type="EMBL" id="GIY04774.1"/>
    </source>
</evidence>
<reference evidence="1 2" key="1">
    <citation type="submission" date="2021-06" db="EMBL/GenBank/DDBJ databases">
        <title>Caerostris extrusa draft genome.</title>
        <authorList>
            <person name="Kono N."/>
            <person name="Arakawa K."/>
        </authorList>
    </citation>
    <scope>NUCLEOTIDE SEQUENCE [LARGE SCALE GENOMIC DNA]</scope>
</reference>
<proteinExistence type="predicted"/>
<sequence length="139" mass="15259">MGSGNLSKYTEFLFTAGLFQKACQLSLFVALQGTLSSSRLGRVFPTLLNQPLCVSCKLWHSGAPDRAQSTEMASLSSLLWLQKINNKAAVFYTIKNIFGKEQHPDEDSTGHTTECKLKHNHMLAASSVPPLEMSIDKLG</sequence>
<name>A0AAV4Q5Z0_CAEEX</name>
<comment type="caution">
    <text evidence="1">The sequence shown here is derived from an EMBL/GenBank/DDBJ whole genome shotgun (WGS) entry which is preliminary data.</text>
</comment>
<protein>
    <submittedName>
        <fullName evidence="1">Uncharacterized protein</fullName>
    </submittedName>
</protein>
<organism evidence="1 2">
    <name type="scientific">Caerostris extrusa</name>
    <name type="common">Bark spider</name>
    <name type="synonym">Caerostris bankana</name>
    <dbReference type="NCBI Taxonomy" id="172846"/>
    <lineage>
        <taxon>Eukaryota</taxon>
        <taxon>Metazoa</taxon>
        <taxon>Ecdysozoa</taxon>
        <taxon>Arthropoda</taxon>
        <taxon>Chelicerata</taxon>
        <taxon>Arachnida</taxon>
        <taxon>Araneae</taxon>
        <taxon>Araneomorphae</taxon>
        <taxon>Entelegynae</taxon>
        <taxon>Araneoidea</taxon>
        <taxon>Araneidae</taxon>
        <taxon>Caerostris</taxon>
    </lineage>
</organism>